<dbReference type="EMBL" id="CATZAR010000006">
    <property type="protein sequence ID" value="CAJ0795406.1"/>
    <property type="molecule type" value="Genomic_DNA"/>
</dbReference>
<dbReference type="Proteomes" id="UP001189773">
    <property type="component" value="Unassembled WGS sequence"/>
</dbReference>
<evidence type="ECO:0000313" key="5">
    <source>
        <dbReference type="Proteomes" id="UP001189756"/>
    </source>
</evidence>
<name>A0AAD2F2I1_9RALS</name>
<sequence length="145" mass="14891">MKTLVLATDGSNYSDAAARCIADKTLFGSDVTVHVVHCMPDLSGDIKSLVGKAEVDAWYAEESTGAMASVCAILGAAGVPFERHALVGFPPERIVHHAQGAGAAAIVMGSHGRGVFVEALMGSVAGRVLAHAECPVVLVKAPKAR</sequence>
<comment type="caution">
    <text evidence="3">The sequence shown here is derived from an EMBL/GenBank/DDBJ whole genome shotgun (WGS) entry which is preliminary data.</text>
</comment>
<reference evidence="3 6" key="1">
    <citation type="submission" date="2023-07" db="EMBL/GenBank/DDBJ databases">
        <authorList>
            <person name="Peeters C."/>
        </authorList>
    </citation>
    <scope>NUCLEOTIDE SEQUENCE</scope>
    <source>
        <strain evidence="4 6">LMG 18095</strain>
        <strain evidence="3">R-77560</strain>
    </source>
</reference>
<dbReference type="InterPro" id="IPR006015">
    <property type="entry name" value="Universal_stress_UspA"/>
</dbReference>
<dbReference type="Proteomes" id="UP001189756">
    <property type="component" value="Unassembled WGS sequence"/>
</dbReference>
<dbReference type="CDD" id="cd00293">
    <property type="entry name" value="USP-like"/>
    <property type="match status" value="1"/>
</dbReference>
<dbReference type="EMBL" id="CATZAZ010000002">
    <property type="protein sequence ID" value="CAJ0782316.1"/>
    <property type="molecule type" value="Genomic_DNA"/>
</dbReference>
<proteinExistence type="inferred from homology"/>
<gene>
    <name evidence="4" type="ORF">LMG18095_02745</name>
    <name evidence="3" type="ORF">R77560_00889</name>
</gene>
<evidence type="ECO:0000256" key="1">
    <source>
        <dbReference type="ARBA" id="ARBA00008791"/>
    </source>
</evidence>
<feature type="domain" description="UspA" evidence="2">
    <location>
        <begin position="1"/>
        <end position="140"/>
    </location>
</feature>
<accession>A0AAD2F2I1</accession>
<dbReference type="PRINTS" id="PR01438">
    <property type="entry name" value="UNVRSLSTRESS"/>
</dbReference>
<dbReference type="PANTHER" id="PTHR46268:SF6">
    <property type="entry name" value="UNIVERSAL STRESS PROTEIN UP12"/>
    <property type="match status" value="1"/>
</dbReference>
<dbReference type="SUPFAM" id="SSF52402">
    <property type="entry name" value="Adenine nucleotide alpha hydrolases-like"/>
    <property type="match status" value="1"/>
</dbReference>
<evidence type="ECO:0000313" key="4">
    <source>
        <dbReference type="EMBL" id="CAJ0795406.1"/>
    </source>
</evidence>
<dbReference type="PANTHER" id="PTHR46268">
    <property type="entry name" value="STRESS RESPONSE PROTEIN NHAX"/>
    <property type="match status" value="1"/>
</dbReference>
<protein>
    <recommendedName>
        <fullName evidence="2">UspA domain-containing protein</fullName>
    </recommendedName>
</protein>
<dbReference type="InterPro" id="IPR006016">
    <property type="entry name" value="UspA"/>
</dbReference>
<evidence type="ECO:0000259" key="2">
    <source>
        <dbReference type="Pfam" id="PF00582"/>
    </source>
</evidence>
<comment type="similarity">
    <text evidence="1">Belongs to the universal stress protein A family.</text>
</comment>
<keyword evidence="6" id="KW-1185">Reference proteome</keyword>
<dbReference type="AlphaFoldDB" id="A0AAD2F2I1"/>
<organism evidence="3 5">
    <name type="scientific">Ralstonia thomasii</name>
    <dbReference type="NCBI Taxonomy" id="3058596"/>
    <lineage>
        <taxon>Bacteria</taxon>
        <taxon>Pseudomonadati</taxon>
        <taxon>Pseudomonadota</taxon>
        <taxon>Betaproteobacteria</taxon>
        <taxon>Burkholderiales</taxon>
        <taxon>Burkholderiaceae</taxon>
        <taxon>Ralstonia</taxon>
    </lineage>
</organism>
<dbReference type="Gene3D" id="3.40.50.620">
    <property type="entry name" value="HUPs"/>
    <property type="match status" value="1"/>
</dbReference>
<dbReference type="RefSeq" id="WP_012436800.1">
    <property type="nucleotide sequence ID" value="NZ_CATWDO010000008.1"/>
</dbReference>
<evidence type="ECO:0000313" key="3">
    <source>
        <dbReference type="EMBL" id="CAJ0782316.1"/>
    </source>
</evidence>
<dbReference type="InterPro" id="IPR014729">
    <property type="entry name" value="Rossmann-like_a/b/a_fold"/>
</dbReference>
<dbReference type="Pfam" id="PF00582">
    <property type="entry name" value="Usp"/>
    <property type="match status" value="1"/>
</dbReference>
<evidence type="ECO:0000313" key="6">
    <source>
        <dbReference type="Proteomes" id="UP001189773"/>
    </source>
</evidence>